<sequence>MNKNKKTSRSNETRKSSNFSNSNDTKKPNRRSDSKIDSDSSKSYRRADVVHTTSRKPNAIQRSPEKPKRSGGKTSEPSWNTHNKKSQNSDNVKEFDFMKRTGHSPLIAKEEPAANMILHKNENNNNNDKQMVELPPLRDSHRSLIGLDGESDLDTDDNSPRPSEKNLIKTSPALSSPHKSSSAETQDDSFSLAENEKGLSKYKSLFKEYAAKSQQINMDEISEDFQDLPSLPKYDECTAFHNSLNLRKNRYKDIPCLEVSRVKLHFMGNPKEAGNDYIHANYVTSKYLQTKYILTQGPKKNTVVDFWRMVWQEKTAAIVMLCQFIEHSREKCTDYFPSDHKSKLRFDRLELSYIDSTRDRMVLTTKLKLEYKGESRTVTHYQWMEWPDYQVPGSTEIMLRLLRKIRGKKFPSVIHCAAGVGRSGTFMAIEIALMMIHNHFELPDIKKIVAHIRSTGRCAAVQTLQQYLLIRKVVLDFGVSNRLITEESFDRYSAAYHRALRQQNTS</sequence>
<feature type="compositionally biased region" description="Polar residues" evidence="1">
    <location>
        <begin position="72"/>
        <end position="90"/>
    </location>
</feature>
<organism evidence="4 5">
    <name type="scientific">Caenorhabditis angaria</name>
    <dbReference type="NCBI Taxonomy" id="860376"/>
    <lineage>
        <taxon>Eukaryota</taxon>
        <taxon>Metazoa</taxon>
        <taxon>Ecdysozoa</taxon>
        <taxon>Nematoda</taxon>
        <taxon>Chromadorea</taxon>
        <taxon>Rhabditida</taxon>
        <taxon>Rhabditina</taxon>
        <taxon>Rhabditomorpha</taxon>
        <taxon>Rhabditoidea</taxon>
        <taxon>Rhabditidae</taxon>
        <taxon>Peloderinae</taxon>
        <taxon>Caenorhabditis</taxon>
    </lineage>
</organism>
<evidence type="ECO:0000313" key="4">
    <source>
        <dbReference type="EMBL" id="CAI5444846.1"/>
    </source>
</evidence>
<dbReference type="InterPro" id="IPR052782">
    <property type="entry name" value="Oocyte-zygote_transition_reg"/>
</dbReference>
<evidence type="ECO:0000259" key="2">
    <source>
        <dbReference type="PROSITE" id="PS50055"/>
    </source>
</evidence>
<dbReference type="Pfam" id="PF00102">
    <property type="entry name" value="Y_phosphatase"/>
    <property type="match status" value="1"/>
</dbReference>
<feature type="compositionally biased region" description="Low complexity" evidence="1">
    <location>
        <begin position="171"/>
        <end position="183"/>
    </location>
</feature>
<feature type="compositionally biased region" description="Basic and acidic residues" evidence="1">
    <location>
        <begin position="158"/>
        <end position="167"/>
    </location>
</feature>
<dbReference type="CDD" id="cd00047">
    <property type="entry name" value="PTPc"/>
    <property type="match status" value="1"/>
</dbReference>
<dbReference type="PANTHER" id="PTHR46163">
    <property type="entry name" value="TYROSINE-PROTEIN PHOSPHATASE-RELATED"/>
    <property type="match status" value="1"/>
</dbReference>
<feature type="domain" description="Tyrosine-protein phosphatase" evidence="2">
    <location>
        <begin position="221"/>
        <end position="477"/>
    </location>
</feature>
<feature type="domain" description="Tyrosine specific protein phosphatases" evidence="3">
    <location>
        <begin position="396"/>
        <end position="468"/>
    </location>
</feature>
<evidence type="ECO:0008006" key="6">
    <source>
        <dbReference type="Google" id="ProtNLM"/>
    </source>
</evidence>
<dbReference type="AlphaFoldDB" id="A0A9P1IIQ7"/>
<dbReference type="InterPro" id="IPR000387">
    <property type="entry name" value="Tyr_Pase_dom"/>
</dbReference>
<evidence type="ECO:0000256" key="1">
    <source>
        <dbReference type="SAM" id="MobiDB-lite"/>
    </source>
</evidence>
<feature type="compositionally biased region" description="Basic and acidic residues" evidence="1">
    <location>
        <begin position="24"/>
        <end position="49"/>
    </location>
</feature>
<evidence type="ECO:0000259" key="3">
    <source>
        <dbReference type="PROSITE" id="PS50056"/>
    </source>
</evidence>
<reference evidence="4" key="1">
    <citation type="submission" date="2022-11" db="EMBL/GenBank/DDBJ databases">
        <authorList>
            <person name="Kikuchi T."/>
        </authorList>
    </citation>
    <scope>NUCLEOTIDE SEQUENCE</scope>
    <source>
        <strain evidence="4">PS1010</strain>
    </source>
</reference>
<dbReference type="PROSITE" id="PS50056">
    <property type="entry name" value="TYR_PHOSPHATASE_2"/>
    <property type="match status" value="1"/>
</dbReference>
<dbReference type="SUPFAM" id="SSF52799">
    <property type="entry name" value="(Phosphotyrosine protein) phosphatases II"/>
    <property type="match status" value="1"/>
</dbReference>
<proteinExistence type="predicted"/>
<dbReference type="GO" id="GO:0004725">
    <property type="term" value="F:protein tyrosine phosphatase activity"/>
    <property type="evidence" value="ECO:0007669"/>
    <property type="project" value="InterPro"/>
</dbReference>
<dbReference type="SMART" id="SM00194">
    <property type="entry name" value="PTPc"/>
    <property type="match status" value="1"/>
</dbReference>
<dbReference type="PRINTS" id="PR00700">
    <property type="entry name" value="PRTYPHPHTASE"/>
</dbReference>
<dbReference type="PROSITE" id="PS50055">
    <property type="entry name" value="TYR_PHOSPHATASE_PTP"/>
    <property type="match status" value="1"/>
</dbReference>
<dbReference type="OrthoDB" id="8609993at2759"/>
<accession>A0A9P1IIQ7</accession>
<dbReference type="FunFam" id="3.90.190.10:FF:000114">
    <property type="entry name" value="Tyrosine-protein phosphatase"/>
    <property type="match status" value="1"/>
</dbReference>
<dbReference type="EMBL" id="CANHGI010000003">
    <property type="protein sequence ID" value="CAI5444846.1"/>
    <property type="molecule type" value="Genomic_DNA"/>
</dbReference>
<protein>
    <recommendedName>
        <fullName evidence="6">Protein-tyrosine-phosphatase</fullName>
    </recommendedName>
</protein>
<gene>
    <name evidence="4" type="ORF">CAMP_LOCUS7483</name>
</gene>
<dbReference type="PROSITE" id="PS00383">
    <property type="entry name" value="TYR_PHOSPHATASE_1"/>
    <property type="match status" value="1"/>
</dbReference>
<feature type="region of interest" description="Disordered" evidence="1">
    <location>
        <begin position="1"/>
        <end position="192"/>
    </location>
</feature>
<dbReference type="Gene3D" id="3.90.190.10">
    <property type="entry name" value="Protein tyrosine phosphatase superfamily"/>
    <property type="match status" value="1"/>
</dbReference>
<dbReference type="InterPro" id="IPR029021">
    <property type="entry name" value="Prot-tyrosine_phosphatase-like"/>
</dbReference>
<dbReference type="Proteomes" id="UP001152747">
    <property type="component" value="Unassembled WGS sequence"/>
</dbReference>
<dbReference type="InterPro" id="IPR000242">
    <property type="entry name" value="PTP_cat"/>
</dbReference>
<dbReference type="SMART" id="SM00404">
    <property type="entry name" value="PTPc_motif"/>
    <property type="match status" value="1"/>
</dbReference>
<dbReference type="InterPro" id="IPR016130">
    <property type="entry name" value="Tyr_Pase_AS"/>
</dbReference>
<comment type="caution">
    <text evidence="4">The sequence shown here is derived from an EMBL/GenBank/DDBJ whole genome shotgun (WGS) entry which is preliminary data.</text>
</comment>
<name>A0A9P1IIQ7_9PELO</name>
<evidence type="ECO:0000313" key="5">
    <source>
        <dbReference type="Proteomes" id="UP001152747"/>
    </source>
</evidence>
<dbReference type="InterPro" id="IPR003595">
    <property type="entry name" value="Tyr_Pase_cat"/>
</dbReference>
<keyword evidence="5" id="KW-1185">Reference proteome</keyword>